<feature type="transmembrane region" description="Helical" evidence="8">
    <location>
        <begin position="86"/>
        <end position="110"/>
    </location>
</feature>
<feature type="transmembrane region" description="Helical" evidence="8">
    <location>
        <begin position="44"/>
        <end position="66"/>
    </location>
</feature>
<dbReference type="NCBIfam" id="TIGR00912">
    <property type="entry name" value="2A0309"/>
    <property type="match status" value="1"/>
</dbReference>
<dbReference type="AlphaFoldDB" id="A0A4S3PMY0"/>
<evidence type="ECO:0000256" key="6">
    <source>
        <dbReference type="ARBA" id="ARBA00022989"/>
    </source>
</evidence>
<dbReference type="PANTHER" id="PTHR34975">
    <property type="entry name" value="SPORE GERMINATION PROTEIN A2"/>
    <property type="match status" value="1"/>
</dbReference>
<dbReference type="Pfam" id="PF03845">
    <property type="entry name" value="Spore_permease"/>
    <property type="match status" value="1"/>
</dbReference>
<evidence type="ECO:0000256" key="7">
    <source>
        <dbReference type="ARBA" id="ARBA00023136"/>
    </source>
</evidence>
<protein>
    <submittedName>
        <fullName evidence="9">Spore gernimation protein GerB</fullName>
    </submittedName>
</protein>
<comment type="caution">
    <text evidence="9">The sequence shown here is derived from an EMBL/GenBank/DDBJ whole genome shotgun (WGS) entry which is preliminary data.</text>
</comment>
<feature type="transmembrane region" description="Helical" evidence="8">
    <location>
        <begin position="145"/>
        <end position="167"/>
    </location>
</feature>
<feature type="transmembrane region" description="Helical" evidence="8">
    <location>
        <begin position="116"/>
        <end position="138"/>
    </location>
</feature>
<gene>
    <name evidence="9" type="ORF">E1I69_18380</name>
</gene>
<evidence type="ECO:0000256" key="2">
    <source>
        <dbReference type="ARBA" id="ARBA00007998"/>
    </source>
</evidence>
<dbReference type="EMBL" id="SLUB01000044">
    <property type="protein sequence ID" value="THE10574.1"/>
    <property type="molecule type" value="Genomic_DNA"/>
</dbReference>
<evidence type="ECO:0000256" key="5">
    <source>
        <dbReference type="ARBA" id="ARBA00022692"/>
    </source>
</evidence>
<accession>A0A4S3PMY0</accession>
<dbReference type="STRING" id="1033734.GCA_000285535_02919"/>
<comment type="similarity">
    <text evidence="2">Belongs to the amino acid-polyamine-organocation (APC) superfamily. Spore germination protein (SGP) (TC 2.A.3.9) family.</text>
</comment>
<keyword evidence="6 8" id="KW-1133">Transmembrane helix</keyword>
<evidence type="ECO:0000256" key="8">
    <source>
        <dbReference type="SAM" id="Phobius"/>
    </source>
</evidence>
<evidence type="ECO:0000256" key="3">
    <source>
        <dbReference type="ARBA" id="ARBA00022448"/>
    </source>
</evidence>
<feature type="transmembrane region" description="Helical" evidence="8">
    <location>
        <begin position="222"/>
        <end position="242"/>
    </location>
</feature>
<evidence type="ECO:0000256" key="4">
    <source>
        <dbReference type="ARBA" id="ARBA00022544"/>
    </source>
</evidence>
<reference evidence="9 10" key="1">
    <citation type="journal article" date="2019" name="Indoor Air">
        <title>Impacts of indoor surface finishes on bacterial viability.</title>
        <authorList>
            <person name="Hu J."/>
            <person name="Maamar S.B."/>
            <person name="Glawe A.J."/>
            <person name="Gottel N."/>
            <person name="Gilbert J.A."/>
            <person name="Hartmann E.M."/>
        </authorList>
    </citation>
    <scope>NUCLEOTIDE SEQUENCE [LARGE SCALE GENOMIC DNA]</scope>
    <source>
        <strain evidence="9 10">AF060A6</strain>
    </source>
</reference>
<name>A0A4S3PMY0_9BACI</name>
<keyword evidence="10" id="KW-1185">Reference proteome</keyword>
<dbReference type="InterPro" id="IPR004761">
    <property type="entry name" value="Spore_GerAB"/>
</dbReference>
<proteinExistence type="inferred from homology"/>
<feature type="transmembrane region" description="Helical" evidence="8">
    <location>
        <begin position="305"/>
        <end position="328"/>
    </location>
</feature>
<evidence type="ECO:0000256" key="1">
    <source>
        <dbReference type="ARBA" id="ARBA00004141"/>
    </source>
</evidence>
<feature type="transmembrane region" description="Helical" evidence="8">
    <location>
        <begin position="187"/>
        <end position="210"/>
    </location>
</feature>
<keyword evidence="7 8" id="KW-0472">Membrane</keyword>
<dbReference type="GO" id="GO:0009847">
    <property type="term" value="P:spore germination"/>
    <property type="evidence" value="ECO:0007669"/>
    <property type="project" value="InterPro"/>
</dbReference>
<keyword evidence="5 8" id="KW-0812">Transmembrane</keyword>
<feature type="transmembrane region" description="Helical" evidence="8">
    <location>
        <begin position="271"/>
        <end position="293"/>
    </location>
</feature>
<keyword evidence="3" id="KW-0813">Transport</keyword>
<dbReference type="Proteomes" id="UP000306477">
    <property type="component" value="Unassembled WGS sequence"/>
</dbReference>
<dbReference type="OrthoDB" id="2380240at2"/>
<dbReference type="RefSeq" id="WP_136381021.1">
    <property type="nucleotide sequence ID" value="NZ_SLUB01000044.1"/>
</dbReference>
<keyword evidence="4" id="KW-0309">Germination</keyword>
<dbReference type="GO" id="GO:0016020">
    <property type="term" value="C:membrane"/>
    <property type="evidence" value="ECO:0007669"/>
    <property type="project" value="UniProtKB-SubCell"/>
</dbReference>
<evidence type="ECO:0000313" key="9">
    <source>
        <dbReference type="EMBL" id="THE10574.1"/>
    </source>
</evidence>
<sequence>MNSKMNENKLVSPYFLFFLIHASQTGITVLKYQGNVINGAGHDAWISILVLGLSLHLLFFMTLFILKQSTAGDILSFHKDIFGKYVGGALNIVLAVYFSIAGLGVLYSYIDALQIWVFNGIASWEYSILLCCLVYYLVSGGFRVITGIAFWGVIIPGFLILTFLYLIGYAEVSYLFPLLQYKVKDYLISASESVPLFLGFETALVYFPFIKNGKKASKWGHIALFWTTLLYVVITILTFMFFSQGKLHHLTWPTLTMIKIIQLPFLERFEFIFIFTWLLVVIPVICIYLWSAVRAIKLSIPKIKPTYTLLFFLAAYLFTNSFLIDMYYTQLISKMIKYNGMLFLFVYIPLLFIISLIRHFIKKQKKA</sequence>
<comment type="subcellular location">
    <subcellularLocation>
        <location evidence="1">Membrane</location>
        <topology evidence="1">Multi-pass membrane protein</topology>
    </subcellularLocation>
</comment>
<feature type="transmembrane region" description="Helical" evidence="8">
    <location>
        <begin position="340"/>
        <end position="361"/>
    </location>
</feature>
<dbReference type="PANTHER" id="PTHR34975:SF2">
    <property type="entry name" value="SPORE GERMINATION PROTEIN A2"/>
    <property type="match status" value="1"/>
</dbReference>
<evidence type="ECO:0000313" key="10">
    <source>
        <dbReference type="Proteomes" id="UP000306477"/>
    </source>
</evidence>
<organism evidence="9 10">
    <name type="scientific">Bacillus timonensis</name>
    <dbReference type="NCBI Taxonomy" id="1033734"/>
    <lineage>
        <taxon>Bacteria</taxon>
        <taxon>Bacillati</taxon>
        <taxon>Bacillota</taxon>
        <taxon>Bacilli</taxon>
        <taxon>Bacillales</taxon>
        <taxon>Bacillaceae</taxon>
        <taxon>Bacillus</taxon>
    </lineage>
</organism>